<name>A0A239FKH9_9BACT</name>
<dbReference type="AlphaFoldDB" id="A0A239FKH9"/>
<dbReference type="Pfam" id="PF13365">
    <property type="entry name" value="Trypsin_2"/>
    <property type="match status" value="1"/>
</dbReference>
<dbReference type="Proteomes" id="UP000198480">
    <property type="component" value="Unassembled WGS sequence"/>
</dbReference>
<sequence>MFVKAIAEASKYTRAIHSISRNYKTNKIIPGAATLFFVNEEGYAITCKHVIQWISQGMQVGKNFNAFKESLSRVPKDGKYKQTLKNLEAKHHLQEGNMIQMRTTFVDCIDSISGFSWHLHPDYDLAILKFNDFNKTLYHDHAIFPKDSSEINQGKFLCRLGFPFPEFNNFRYNPINDDIEWTNEGTKVSPRFPLEGMVTRFIGDAKGVKFGIEMSTPGLRGQSGGPLFDKNGVVYGMQSRTKHLHLGFDIENKEIFSKGKSKKINDYSFIHLGECIHVDIIKEFLKKHQVKFTEV</sequence>
<accession>A0A239FKH9</accession>
<dbReference type="InterPro" id="IPR009003">
    <property type="entry name" value="Peptidase_S1_PA"/>
</dbReference>
<evidence type="ECO:0000313" key="1">
    <source>
        <dbReference type="EMBL" id="SNS56564.1"/>
    </source>
</evidence>
<keyword evidence="2" id="KW-1185">Reference proteome</keyword>
<dbReference type="SUPFAM" id="SSF50494">
    <property type="entry name" value="Trypsin-like serine proteases"/>
    <property type="match status" value="1"/>
</dbReference>
<protein>
    <submittedName>
        <fullName evidence="1">Trypsin-like peptidase domain-containing protein</fullName>
    </submittedName>
</protein>
<reference evidence="2" key="1">
    <citation type="submission" date="2017-06" db="EMBL/GenBank/DDBJ databases">
        <authorList>
            <person name="Varghese N."/>
            <person name="Submissions S."/>
        </authorList>
    </citation>
    <scope>NUCLEOTIDE SEQUENCE [LARGE SCALE GENOMIC DNA]</scope>
    <source>
        <strain evidence="2">5C</strain>
    </source>
</reference>
<dbReference type="OrthoDB" id="43375at2"/>
<organism evidence="1 2">
    <name type="scientific">Belliella buryatensis</name>
    <dbReference type="NCBI Taxonomy" id="1500549"/>
    <lineage>
        <taxon>Bacteria</taxon>
        <taxon>Pseudomonadati</taxon>
        <taxon>Bacteroidota</taxon>
        <taxon>Cytophagia</taxon>
        <taxon>Cytophagales</taxon>
        <taxon>Cyclobacteriaceae</taxon>
        <taxon>Belliella</taxon>
    </lineage>
</organism>
<evidence type="ECO:0000313" key="2">
    <source>
        <dbReference type="Proteomes" id="UP000198480"/>
    </source>
</evidence>
<gene>
    <name evidence="1" type="ORF">SAMN06295967_112129</name>
</gene>
<dbReference type="RefSeq" id="WP_089241700.1">
    <property type="nucleotide sequence ID" value="NZ_FZOK01000012.1"/>
</dbReference>
<proteinExistence type="predicted"/>
<dbReference type="Gene3D" id="2.40.10.120">
    <property type="match status" value="1"/>
</dbReference>
<dbReference type="EMBL" id="FZOK01000012">
    <property type="protein sequence ID" value="SNS56564.1"/>
    <property type="molecule type" value="Genomic_DNA"/>
</dbReference>